<comment type="caution">
    <text evidence="4">The sequence shown here is derived from an EMBL/GenBank/DDBJ whole genome shotgun (WGS) entry which is preliminary data.</text>
</comment>
<feature type="compositionally biased region" description="Low complexity" evidence="1">
    <location>
        <begin position="33"/>
        <end position="59"/>
    </location>
</feature>
<proteinExistence type="predicted"/>
<dbReference type="AlphaFoldDB" id="A0A021VPN5"/>
<sequence length="408" mass="40661">MRTVLTGVRLRGAAVVGVVALAVAACSAEPERTPTVATPQAPSAPPSATVAPEVTAAPSSVAVPGPALPEATATPQDVLTGLTSPWGLAFLPGGAVLVTLRDPAQVLLLRDDGVVTLGGPGAEELVAGTATGGEGGLLGVAVPPETPDGGAGSATGAALEVYLYRTTPGGNEVVRTTLDPAAGTLAPLEPVLTGIPAEGTHNGGRLAFGPDGNLYVATGDAQARGASQDPASLAGKILRVTPDGEPAPGNPFPGSPVLSLGHRNVQGLAWHPDGTLVASEFGQNSLDELNAIRPGGNYGWPDVEGTGGAPDFVDPLVTWTTGVASPSGIAAAQDAVYVAALRGARLWEVPWADGGVAGEPVAHLVGALGRLRHVAVGPDGALWVLTNNTDGRGEPRPGDDRLVRLLPP</sequence>
<dbReference type="Gene3D" id="2.120.10.30">
    <property type="entry name" value="TolB, C-terminal domain"/>
    <property type="match status" value="1"/>
</dbReference>
<evidence type="ECO:0000259" key="3">
    <source>
        <dbReference type="Pfam" id="PF07995"/>
    </source>
</evidence>
<dbReference type="InterPro" id="IPR011041">
    <property type="entry name" value="Quinoprot_gluc/sorb_DH_b-prop"/>
</dbReference>
<dbReference type="SUPFAM" id="SSF50952">
    <property type="entry name" value="Soluble quinoprotein glucose dehydrogenase"/>
    <property type="match status" value="1"/>
</dbReference>
<dbReference type="PANTHER" id="PTHR19328">
    <property type="entry name" value="HEDGEHOG-INTERACTING PROTEIN"/>
    <property type="match status" value="1"/>
</dbReference>
<feature type="chain" id="PRO_5039361834" evidence="2">
    <location>
        <begin position="29"/>
        <end position="408"/>
    </location>
</feature>
<protein>
    <submittedName>
        <fullName evidence="4">Glucose sorbosone dehydrogenase</fullName>
    </submittedName>
</protein>
<keyword evidence="2" id="KW-0732">Signal</keyword>
<dbReference type="InterPro" id="IPR011042">
    <property type="entry name" value="6-blade_b-propeller_TolB-like"/>
</dbReference>
<dbReference type="RefSeq" id="WP_034226553.1">
    <property type="nucleotide sequence ID" value="NZ_AXCW01000125.1"/>
</dbReference>
<feature type="region of interest" description="Disordered" evidence="1">
    <location>
        <begin position="29"/>
        <end position="59"/>
    </location>
</feature>
<reference evidence="4 5" key="1">
    <citation type="submission" date="2014-01" db="EMBL/GenBank/DDBJ databases">
        <title>Actinotalea ferrariae CF5-4.</title>
        <authorList>
            <person name="Chen F."/>
            <person name="Li Y."/>
            <person name="Wang G."/>
        </authorList>
    </citation>
    <scope>NUCLEOTIDE SEQUENCE [LARGE SCALE GENOMIC DNA]</scope>
    <source>
        <strain evidence="4 5">CF5-4</strain>
    </source>
</reference>
<dbReference type="InterPro" id="IPR012938">
    <property type="entry name" value="Glc/Sorbosone_DH"/>
</dbReference>
<dbReference type="PANTHER" id="PTHR19328:SF13">
    <property type="entry name" value="HIPL1 PROTEIN"/>
    <property type="match status" value="1"/>
</dbReference>
<dbReference type="OrthoDB" id="9770043at2"/>
<gene>
    <name evidence="4" type="ORF">N866_02865</name>
</gene>
<name>A0A021VPN5_9CELL</name>
<evidence type="ECO:0000313" key="5">
    <source>
        <dbReference type="Proteomes" id="UP000019753"/>
    </source>
</evidence>
<feature type="signal peptide" evidence="2">
    <location>
        <begin position="1"/>
        <end position="28"/>
    </location>
</feature>
<feature type="domain" description="Glucose/Sorbosone dehydrogenase" evidence="3">
    <location>
        <begin position="82"/>
        <end position="392"/>
    </location>
</feature>
<dbReference type="Proteomes" id="UP000019753">
    <property type="component" value="Unassembled WGS sequence"/>
</dbReference>
<accession>A0A021VPN5</accession>
<dbReference type="EMBL" id="AXCW01000125">
    <property type="protein sequence ID" value="EYR63111.1"/>
    <property type="molecule type" value="Genomic_DNA"/>
</dbReference>
<evidence type="ECO:0000313" key="4">
    <source>
        <dbReference type="EMBL" id="EYR63111.1"/>
    </source>
</evidence>
<dbReference type="Pfam" id="PF07995">
    <property type="entry name" value="GSDH"/>
    <property type="match status" value="1"/>
</dbReference>
<evidence type="ECO:0000256" key="2">
    <source>
        <dbReference type="SAM" id="SignalP"/>
    </source>
</evidence>
<keyword evidence="5" id="KW-1185">Reference proteome</keyword>
<evidence type="ECO:0000256" key="1">
    <source>
        <dbReference type="SAM" id="MobiDB-lite"/>
    </source>
</evidence>
<dbReference type="PROSITE" id="PS51257">
    <property type="entry name" value="PROKAR_LIPOPROTEIN"/>
    <property type="match status" value="1"/>
</dbReference>
<organism evidence="4 5">
    <name type="scientific">Actinotalea ferrariae CF5-4</name>
    <dbReference type="NCBI Taxonomy" id="948458"/>
    <lineage>
        <taxon>Bacteria</taxon>
        <taxon>Bacillati</taxon>
        <taxon>Actinomycetota</taxon>
        <taxon>Actinomycetes</taxon>
        <taxon>Micrococcales</taxon>
        <taxon>Cellulomonadaceae</taxon>
        <taxon>Actinotalea</taxon>
    </lineage>
</organism>